<dbReference type="Proteomes" id="UP001630127">
    <property type="component" value="Unassembled WGS sequence"/>
</dbReference>
<evidence type="ECO:0000313" key="3">
    <source>
        <dbReference type="Proteomes" id="UP001630127"/>
    </source>
</evidence>
<evidence type="ECO:0000313" key="2">
    <source>
        <dbReference type="EMBL" id="KAL3510695.1"/>
    </source>
</evidence>
<keyword evidence="3" id="KW-1185">Reference proteome</keyword>
<gene>
    <name evidence="2" type="ORF">ACH5RR_030096</name>
</gene>
<dbReference type="EMBL" id="JBJUIK010000012">
    <property type="protein sequence ID" value="KAL3510695.1"/>
    <property type="molecule type" value="Genomic_DNA"/>
</dbReference>
<feature type="domain" description="Reverse transcriptase Ty1/copia-type" evidence="1">
    <location>
        <begin position="1"/>
        <end position="72"/>
    </location>
</feature>
<organism evidence="2 3">
    <name type="scientific">Cinchona calisaya</name>
    <dbReference type="NCBI Taxonomy" id="153742"/>
    <lineage>
        <taxon>Eukaryota</taxon>
        <taxon>Viridiplantae</taxon>
        <taxon>Streptophyta</taxon>
        <taxon>Embryophyta</taxon>
        <taxon>Tracheophyta</taxon>
        <taxon>Spermatophyta</taxon>
        <taxon>Magnoliopsida</taxon>
        <taxon>eudicotyledons</taxon>
        <taxon>Gunneridae</taxon>
        <taxon>Pentapetalae</taxon>
        <taxon>asterids</taxon>
        <taxon>lamiids</taxon>
        <taxon>Gentianales</taxon>
        <taxon>Rubiaceae</taxon>
        <taxon>Cinchonoideae</taxon>
        <taxon>Cinchoneae</taxon>
        <taxon>Cinchona</taxon>
    </lineage>
</organism>
<dbReference type="Pfam" id="PF07727">
    <property type="entry name" value="RVT_2"/>
    <property type="match status" value="1"/>
</dbReference>
<dbReference type="PANTHER" id="PTHR11439">
    <property type="entry name" value="GAG-POL-RELATED RETROTRANSPOSON"/>
    <property type="match status" value="1"/>
</dbReference>
<dbReference type="PANTHER" id="PTHR11439:SF467">
    <property type="entry name" value="INTEGRASE CATALYTIC DOMAIN-CONTAINING PROTEIN"/>
    <property type="match status" value="1"/>
</dbReference>
<dbReference type="AlphaFoldDB" id="A0ABD2YTK6"/>
<reference evidence="2 3" key="1">
    <citation type="submission" date="2024-11" db="EMBL/GenBank/DDBJ databases">
        <title>A near-complete genome assembly of Cinchona calisaya.</title>
        <authorList>
            <person name="Lian D.C."/>
            <person name="Zhao X.W."/>
            <person name="Wei L."/>
        </authorList>
    </citation>
    <scope>NUCLEOTIDE SEQUENCE [LARGE SCALE GENOMIC DNA]</scope>
    <source>
        <tissue evidence="2">Nenye</tissue>
    </source>
</reference>
<sequence>MLIAAKNLTEIHILNSQLNSEFKMKDLGVVKMILSMEIKRDQGVRKLFLTQKNYLEKVLERFSMKDTKPVTTSPVAHFKLSATQSPQSDEEKRYMERISYSSAVDSIMYAMVCTRPNISQAVSVVSRHMSCPSKTHWQAVRWVLRYLHGISDVCLEFGSNSNTLIGFVDSDYVGDFDKRKSLTGYVFCIGGCAIR</sequence>
<protein>
    <recommendedName>
        <fullName evidence="1">Reverse transcriptase Ty1/copia-type domain-containing protein</fullName>
    </recommendedName>
</protein>
<name>A0ABD2YTK6_9GENT</name>
<evidence type="ECO:0000259" key="1">
    <source>
        <dbReference type="Pfam" id="PF07727"/>
    </source>
</evidence>
<proteinExistence type="predicted"/>
<dbReference type="InterPro" id="IPR013103">
    <property type="entry name" value="RVT_2"/>
</dbReference>
<comment type="caution">
    <text evidence="2">The sequence shown here is derived from an EMBL/GenBank/DDBJ whole genome shotgun (WGS) entry which is preliminary data.</text>
</comment>
<accession>A0ABD2YTK6</accession>